<dbReference type="RefSeq" id="WP_006783823.1">
    <property type="nucleotide sequence ID" value="NZ_CABJBH010000008.1"/>
</dbReference>
<gene>
    <name evidence="1" type="ORF">GMA92_00625</name>
</gene>
<comment type="caution">
    <text evidence="1">The sequence shown here is derived from an EMBL/GenBank/DDBJ whole genome shotgun (WGS) entry which is preliminary data.</text>
</comment>
<evidence type="ECO:0000313" key="1">
    <source>
        <dbReference type="EMBL" id="MTK19942.1"/>
    </source>
</evidence>
<name>A0A173R222_9FIRM</name>
<dbReference type="Proteomes" id="UP000487649">
    <property type="component" value="Unassembled WGS sequence"/>
</dbReference>
<dbReference type="GeneID" id="60060033"/>
<dbReference type="OrthoDB" id="9970280at2"/>
<proteinExistence type="predicted"/>
<protein>
    <submittedName>
        <fullName evidence="1">Uncharacterized protein</fullName>
    </submittedName>
</protein>
<dbReference type="AlphaFoldDB" id="A0A173R222"/>
<organism evidence="1 2">
    <name type="scientific">Turicibacter sanguinis</name>
    <dbReference type="NCBI Taxonomy" id="154288"/>
    <lineage>
        <taxon>Bacteria</taxon>
        <taxon>Bacillati</taxon>
        <taxon>Bacillota</taxon>
        <taxon>Erysipelotrichia</taxon>
        <taxon>Erysipelotrichales</taxon>
        <taxon>Turicibacteraceae</taxon>
        <taxon>Turicibacter</taxon>
    </lineage>
</organism>
<reference evidence="1 2" key="1">
    <citation type="journal article" date="2019" name="Nat. Med.">
        <title>A library of human gut bacterial isolates paired with longitudinal multiomics data enables mechanistic microbiome research.</title>
        <authorList>
            <person name="Poyet M."/>
            <person name="Groussin M."/>
            <person name="Gibbons S.M."/>
            <person name="Avila-Pacheco J."/>
            <person name="Jiang X."/>
            <person name="Kearney S.M."/>
            <person name="Perrotta A.R."/>
            <person name="Berdy B."/>
            <person name="Zhao S."/>
            <person name="Lieberman T.D."/>
            <person name="Swanson P.K."/>
            <person name="Smith M."/>
            <person name="Roesemann S."/>
            <person name="Alexander J.E."/>
            <person name="Rich S.A."/>
            <person name="Livny J."/>
            <person name="Vlamakis H."/>
            <person name="Clish C."/>
            <person name="Bullock K."/>
            <person name="Deik A."/>
            <person name="Scott J."/>
            <person name="Pierce K.A."/>
            <person name="Xavier R.J."/>
            <person name="Alm E.J."/>
        </authorList>
    </citation>
    <scope>NUCLEOTIDE SEQUENCE [LARGE SCALE GENOMIC DNA]</scope>
    <source>
        <strain evidence="1 2">BIOML-A198</strain>
    </source>
</reference>
<sequence>MDFSNLKSLKSCSLEEVKERLGASKKKTELYVSEVNPDEFAKFQFSPQVEVDVTMTSHIFEKSDSYFYHLFHEVLYRSLKIEVDLERIQLVKELKFLATLILVGLTLVFLIVSLRFPFKVGLFVLITMVCGVLYYLCCQKPELSVTHIERRTNFKIINETWLEQLPSLYVVDQTEVYLGGNLLTGNSEDLNQPFYKVESQEECLKLIDLYRICVKESSYIDDTVLIGYYFELLQGVEGEVLTEME</sequence>
<dbReference type="EMBL" id="WMQE01000001">
    <property type="protein sequence ID" value="MTK19942.1"/>
    <property type="molecule type" value="Genomic_DNA"/>
</dbReference>
<evidence type="ECO:0000313" key="2">
    <source>
        <dbReference type="Proteomes" id="UP000487649"/>
    </source>
</evidence>
<accession>A0A173R222</accession>